<keyword evidence="3" id="KW-1185">Reference proteome</keyword>
<dbReference type="AlphaFoldDB" id="A0A066YQ43"/>
<dbReference type="SUPFAM" id="SSF51735">
    <property type="entry name" value="NAD(P)-binding Rossmann-fold domains"/>
    <property type="match status" value="1"/>
</dbReference>
<dbReference type="eggNOG" id="COG0451">
    <property type="taxonomic scope" value="Bacteria"/>
</dbReference>
<sequence length="308" mass="32372">MGKHVVVGAGPVGSATARLLAERGEQVVVVTRTTASAAPLDGVRRLQLDASDAQALGAAAEGAEVLYNCANPPYHRWPEVWPPLAAALLAAAERSGAVLTTVSNLYGYGAVDGPMSPDTPLRPVSAKGEVRAAMWRDALAAHRAGRVRATEVRGSDYLAANAVSALDDRAFSRALAGRTVQVLGDPDAPHSWTAPQDVARLLAAAGADERAWGRAWHVPSNAPRSQRQVVAELCAAAGRPAAKVTGIPRPLLALLGLANPTIRSARETAYQFERPFVLDDTATRETFGLAPTPWEEMLAGIVAAHPER</sequence>
<dbReference type="InterPro" id="IPR001509">
    <property type="entry name" value="Epimerase_deHydtase"/>
</dbReference>
<dbReference type="OrthoDB" id="8205493at2"/>
<dbReference type="Proteomes" id="UP000027178">
    <property type="component" value="Unassembled WGS sequence"/>
</dbReference>
<accession>A0A066YQ43</accession>
<organism evidence="2 3">
    <name type="scientific">Kitasatospora cheerisanensis KCTC 2395</name>
    <dbReference type="NCBI Taxonomy" id="1348663"/>
    <lineage>
        <taxon>Bacteria</taxon>
        <taxon>Bacillati</taxon>
        <taxon>Actinomycetota</taxon>
        <taxon>Actinomycetes</taxon>
        <taxon>Kitasatosporales</taxon>
        <taxon>Streptomycetaceae</taxon>
        <taxon>Kitasatospora</taxon>
    </lineage>
</organism>
<proteinExistence type="predicted"/>
<dbReference type="InterPro" id="IPR036291">
    <property type="entry name" value="NAD(P)-bd_dom_sf"/>
</dbReference>
<comment type="caution">
    <text evidence="2">The sequence shown here is derived from an EMBL/GenBank/DDBJ whole genome shotgun (WGS) entry which is preliminary data.</text>
</comment>
<dbReference type="PATRIC" id="fig|1348663.4.peg.4685"/>
<dbReference type="HOGENOM" id="CLU_049717_1_0_11"/>
<evidence type="ECO:0000259" key="1">
    <source>
        <dbReference type="Pfam" id="PF01370"/>
    </source>
</evidence>
<evidence type="ECO:0000313" key="3">
    <source>
        <dbReference type="Proteomes" id="UP000027178"/>
    </source>
</evidence>
<dbReference type="EMBL" id="JNBY01000095">
    <property type="protein sequence ID" value="KDN83367.1"/>
    <property type="molecule type" value="Genomic_DNA"/>
</dbReference>
<gene>
    <name evidence="2" type="ORF">KCH_48490</name>
</gene>
<reference evidence="2 3" key="1">
    <citation type="submission" date="2014-05" db="EMBL/GenBank/DDBJ databases">
        <title>Draft Genome Sequence of Kitasatospora cheerisanensis KCTC 2395.</title>
        <authorList>
            <person name="Nam D.H."/>
        </authorList>
    </citation>
    <scope>NUCLEOTIDE SEQUENCE [LARGE SCALE GENOMIC DNA]</scope>
    <source>
        <strain evidence="2 3">KCTC 2395</strain>
    </source>
</reference>
<dbReference type="Pfam" id="PF01370">
    <property type="entry name" value="Epimerase"/>
    <property type="match status" value="1"/>
</dbReference>
<feature type="domain" description="NAD-dependent epimerase/dehydratase" evidence="1">
    <location>
        <begin position="6"/>
        <end position="208"/>
    </location>
</feature>
<dbReference type="Gene3D" id="3.40.50.720">
    <property type="entry name" value="NAD(P)-binding Rossmann-like Domain"/>
    <property type="match status" value="1"/>
</dbReference>
<dbReference type="RefSeq" id="WP_035865716.1">
    <property type="nucleotide sequence ID" value="NZ_KK853997.1"/>
</dbReference>
<protein>
    <recommendedName>
        <fullName evidence="1">NAD-dependent epimerase/dehydratase domain-containing protein</fullName>
    </recommendedName>
</protein>
<evidence type="ECO:0000313" key="2">
    <source>
        <dbReference type="EMBL" id="KDN83367.1"/>
    </source>
</evidence>
<name>A0A066YQ43_9ACTN</name>